<evidence type="ECO:0000256" key="6">
    <source>
        <dbReference type="ARBA" id="ARBA00022777"/>
    </source>
</evidence>
<name>A0ABS1U881_9PROT</name>
<dbReference type="EMBL" id="JAETWB010000018">
    <property type="protein sequence ID" value="MBL6080892.1"/>
    <property type="molecule type" value="Genomic_DNA"/>
</dbReference>
<keyword evidence="4" id="KW-0808">Transferase</keyword>
<evidence type="ECO:0000256" key="2">
    <source>
        <dbReference type="ARBA" id="ARBA00012438"/>
    </source>
</evidence>
<protein>
    <recommendedName>
        <fullName evidence="2">histidine kinase</fullName>
        <ecNumber evidence="2">2.7.13.3</ecNumber>
    </recommendedName>
</protein>
<reference evidence="9 10" key="1">
    <citation type="submission" date="2021-01" db="EMBL/GenBank/DDBJ databases">
        <title>Belnapia mucosa sp. nov. and Belnapia arida sp. nov., isolated from the Tabernas Desert (Almeria, Spain).</title>
        <authorList>
            <person name="Molina-Menor E."/>
            <person name="Vidal-Verdu A."/>
            <person name="Calonge A."/>
            <person name="Satari L."/>
            <person name="Pereto J."/>
            <person name="Porcar M."/>
        </authorList>
    </citation>
    <scope>NUCLEOTIDE SEQUENCE [LARGE SCALE GENOMIC DNA]</scope>
    <source>
        <strain evidence="9 10">T18</strain>
    </source>
</reference>
<keyword evidence="6" id="KW-0418">Kinase</keyword>
<dbReference type="CDD" id="cd12915">
    <property type="entry name" value="PDC2_DGC_like"/>
    <property type="match status" value="1"/>
</dbReference>
<evidence type="ECO:0000256" key="3">
    <source>
        <dbReference type="ARBA" id="ARBA00022553"/>
    </source>
</evidence>
<keyword evidence="7" id="KW-0067">ATP-binding</keyword>
<evidence type="ECO:0000259" key="8">
    <source>
        <dbReference type="SMART" id="SM00911"/>
    </source>
</evidence>
<dbReference type="RefSeq" id="WP_202834118.1">
    <property type="nucleotide sequence ID" value="NZ_JAETWB010000018.1"/>
</dbReference>
<dbReference type="InterPro" id="IPR036890">
    <property type="entry name" value="HATPase_C_sf"/>
</dbReference>
<sequence length="562" mass="59394">MPLVALNLALVHIGYRNARAQASGQALNVARGLALALEGELRGRTLALEVLANSRALAGGDLDTFRIQAEALVARQAPGADILLLRADGQQLMNTAAPRGVPLPARTHLVNQRRVLETQRPATSDLYFGLVVRRPVVAIDVPVPGPVAGLDGAASGLILSLNPPLDAFDALIRRQQPGVDWIIAVIDRAGVRVARLPDPERFVGQKVTPELLERWGAGAAEEVMDAVSPDGERVISAVVRLPEPFGWGVAVAVPEAELTRPAVRTALALLAGELAVLALGILLARRIALGVLRPVTELLHMAAAPDEAALPAASHIHGLPEADRLAEALLTEARRRRAATASLVDSERRLRLVVAELNHRAKNALATVQSLALQTARGGAGGDAGEFVPAFTGRLQSLARAHDLLTAVAWEGAALDVVVRTGLAPWLEGVEEGRPRFALTVQPDRPMPRVPPGQVQALVMGLHELAVNAVRHGALSVPGGHVEVVCRTDPASLAAAIDWRERDGPPVPPAPARRGFGTRLLERALAHDLGSGARVVLQFEPDGLRATISFAPRPVVREGVEA</sequence>
<dbReference type="PANTHER" id="PTHR41523">
    <property type="entry name" value="TWO-COMPONENT SYSTEM SENSOR PROTEIN"/>
    <property type="match status" value="1"/>
</dbReference>
<dbReference type="Pfam" id="PF07536">
    <property type="entry name" value="HWE_HK"/>
    <property type="match status" value="1"/>
</dbReference>
<comment type="catalytic activity">
    <reaction evidence="1">
        <text>ATP + protein L-histidine = ADP + protein N-phospho-L-histidine.</text>
        <dbReference type="EC" id="2.7.13.3"/>
    </reaction>
</comment>
<organism evidence="9 10">
    <name type="scientific">Belnapia arida</name>
    <dbReference type="NCBI Taxonomy" id="2804533"/>
    <lineage>
        <taxon>Bacteria</taxon>
        <taxon>Pseudomonadati</taxon>
        <taxon>Pseudomonadota</taxon>
        <taxon>Alphaproteobacteria</taxon>
        <taxon>Acetobacterales</taxon>
        <taxon>Roseomonadaceae</taxon>
        <taxon>Belnapia</taxon>
    </lineage>
</organism>
<dbReference type="InterPro" id="IPR011102">
    <property type="entry name" value="Sig_transdc_His_kinase_HWE"/>
</dbReference>
<evidence type="ECO:0000256" key="5">
    <source>
        <dbReference type="ARBA" id="ARBA00022741"/>
    </source>
</evidence>
<keyword evidence="10" id="KW-1185">Reference proteome</keyword>
<dbReference type="Gene3D" id="3.30.565.10">
    <property type="entry name" value="Histidine kinase-like ATPase, C-terminal domain"/>
    <property type="match status" value="1"/>
</dbReference>
<evidence type="ECO:0000313" key="9">
    <source>
        <dbReference type="EMBL" id="MBL6080892.1"/>
    </source>
</evidence>
<dbReference type="Proteomes" id="UP000660885">
    <property type="component" value="Unassembled WGS sequence"/>
</dbReference>
<evidence type="ECO:0000256" key="4">
    <source>
        <dbReference type="ARBA" id="ARBA00022679"/>
    </source>
</evidence>
<comment type="caution">
    <text evidence="9">The sequence shown here is derived from an EMBL/GenBank/DDBJ whole genome shotgun (WGS) entry which is preliminary data.</text>
</comment>
<evidence type="ECO:0000256" key="1">
    <source>
        <dbReference type="ARBA" id="ARBA00000085"/>
    </source>
</evidence>
<dbReference type="SMART" id="SM00911">
    <property type="entry name" value="HWE_HK"/>
    <property type="match status" value="1"/>
</dbReference>
<keyword evidence="5" id="KW-0547">Nucleotide-binding</keyword>
<dbReference type="PANTHER" id="PTHR41523:SF7">
    <property type="entry name" value="HISTIDINE KINASE"/>
    <property type="match status" value="1"/>
</dbReference>
<evidence type="ECO:0000313" key="10">
    <source>
        <dbReference type="Proteomes" id="UP000660885"/>
    </source>
</evidence>
<gene>
    <name evidence="9" type="ORF">JMJ56_23030</name>
</gene>
<dbReference type="EC" id="2.7.13.3" evidence="2"/>
<evidence type="ECO:0000256" key="7">
    <source>
        <dbReference type="ARBA" id="ARBA00022840"/>
    </source>
</evidence>
<proteinExistence type="predicted"/>
<accession>A0ABS1U881</accession>
<dbReference type="Gene3D" id="3.30.450.20">
    <property type="entry name" value="PAS domain"/>
    <property type="match status" value="1"/>
</dbReference>
<keyword evidence="3" id="KW-0597">Phosphoprotein</keyword>
<feature type="domain" description="Signal transduction histidine kinase HWE region" evidence="8">
    <location>
        <begin position="356"/>
        <end position="435"/>
    </location>
</feature>